<evidence type="ECO:0000256" key="1">
    <source>
        <dbReference type="SAM" id="SignalP"/>
    </source>
</evidence>
<reference evidence="2 3" key="1">
    <citation type="submission" date="2019-09" db="EMBL/GenBank/DDBJ databases">
        <title>The hologenome of the rock-dwelling lichen Lasallia pustulata.</title>
        <authorList>
            <person name="Greshake Tzovaras B."/>
            <person name="Segers F."/>
            <person name="Bicker A."/>
            <person name="Dal Grande F."/>
            <person name="Otte J."/>
            <person name="Hankeln T."/>
            <person name="Schmitt I."/>
            <person name="Ebersberger I."/>
        </authorList>
    </citation>
    <scope>NUCLEOTIDE SEQUENCE [LARGE SCALE GENOMIC DNA]</scope>
    <source>
        <strain evidence="2">A1-1</strain>
    </source>
</reference>
<name>A0A5M8Q4D1_9LECA</name>
<feature type="chain" id="PRO_5024362201" evidence="1">
    <location>
        <begin position="22"/>
        <end position="181"/>
    </location>
</feature>
<keyword evidence="1" id="KW-0732">Signal</keyword>
<dbReference type="EMBL" id="VXIT01000001">
    <property type="protein sequence ID" value="KAA6415929.1"/>
    <property type="molecule type" value="Genomic_DNA"/>
</dbReference>
<evidence type="ECO:0000313" key="3">
    <source>
        <dbReference type="Proteomes" id="UP000324767"/>
    </source>
</evidence>
<dbReference type="Proteomes" id="UP000324767">
    <property type="component" value="Unassembled WGS sequence"/>
</dbReference>
<organism evidence="2 3">
    <name type="scientific">Lasallia pustulata</name>
    <dbReference type="NCBI Taxonomy" id="136370"/>
    <lineage>
        <taxon>Eukaryota</taxon>
        <taxon>Fungi</taxon>
        <taxon>Dikarya</taxon>
        <taxon>Ascomycota</taxon>
        <taxon>Pezizomycotina</taxon>
        <taxon>Lecanoromycetes</taxon>
        <taxon>OSLEUM clade</taxon>
        <taxon>Umbilicariomycetidae</taxon>
        <taxon>Umbilicariales</taxon>
        <taxon>Umbilicariaceae</taxon>
        <taxon>Lasallia</taxon>
    </lineage>
</organism>
<dbReference type="AlphaFoldDB" id="A0A5M8Q4D1"/>
<sequence length="181" mass="18830">MRPLPIPVFVALAQLATIITAAPVADPAIILQGESGVTAPPLPFTDISRDAAPPPPHRLLPRVITITATNNPVQVLLTVGVAASAEAITDLLNHAYDDLVAVLQGSGDGVIPEGTFQSLGPQAMQVLVWNANNHQTTYGVCAAALGMLRGYMAAHGATMAEFLIRDGQHVVGRGRIFKGTG</sequence>
<proteinExistence type="predicted"/>
<feature type="signal peptide" evidence="1">
    <location>
        <begin position="1"/>
        <end position="21"/>
    </location>
</feature>
<dbReference type="OrthoDB" id="5294920at2759"/>
<gene>
    <name evidence="2" type="ORF">FRX48_00648</name>
</gene>
<accession>A0A5M8Q4D1</accession>
<protein>
    <submittedName>
        <fullName evidence="2">Uncharacterized protein</fullName>
    </submittedName>
</protein>
<comment type="caution">
    <text evidence="2">The sequence shown here is derived from an EMBL/GenBank/DDBJ whole genome shotgun (WGS) entry which is preliminary data.</text>
</comment>
<evidence type="ECO:0000313" key="2">
    <source>
        <dbReference type="EMBL" id="KAA6415929.1"/>
    </source>
</evidence>